<comment type="similarity">
    <text evidence="1">Belongs to the methylthioribose kinase family.</text>
</comment>
<dbReference type="PANTHER" id="PTHR34273:SF2">
    <property type="entry name" value="METHYLTHIORIBOSE KINASE"/>
    <property type="match status" value="1"/>
</dbReference>
<protein>
    <recommendedName>
        <fullName evidence="6">Aminoglycoside phosphotransferase domain-containing protein</fullName>
    </recommendedName>
</protein>
<evidence type="ECO:0000259" key="6">
    <source>
        <dbReference type="Pfam" id="PF01636"/>
    </source>
</evidence>
<proteinExistence type="inferred from homology"/>
<name>A0ABQ6PI13_9BACT</name>
<keyword evidence="5" id="KW-0067">ATP-binding</keyword>
<dbReference type="InterPro" id="IPR002575">
    <property type="entry name" value="Aminoglycoside_PTrfase"/>
</dbReference>
<evidence type="ECO:0000256" key="2">
    <source>
        <dbReference type="ARBA" id="ARBA00022679"/>
    </source>
</evidence>
<evidence type="ECO:0000256" key="1">
    <source>
        <dbReference type="ARBA" id="ARBA00010165"/>
    </source>
</evidence>
<dbReference type="Pfam" id="PF01636">
    <property type="entry name" value="APH"/>
    <property type="match status" value="1"/>
</dbReference>
<comment type="caution">
    <text evidence="7">The sequence shown here is derived from an EMBL/GenBank/DDBJ whole genome shotgun (WGS) entry which is preliminary data.</text>
</comment>
<dbReference type="Gene3D" id="3.30.200.20">
    <property type="entry name" value="Phosphorylase Kinase, domain 1"/>
    <property type="match status" value="1"/>
</dbReference>
<evidence type="ECO:0000256" key="5">
    <source>
        <dbReference type="ARBA" id="ARBA00022840"/>
    </source>
</evidence>
<keyword evidence="3" id="KW-0547">Nucleotide-binding</keyword>
<keyword evidence="4" id="KW-0418">Kinase</keyword>
<gene>
    <name evidence="7" type="ORF">Aconfl_01810</name>
</gene>
<evidence type="ECO:0000256" key="3">
    <source>
        <dbReference type="ARBA" id="ARBA00022741"/>
    </source>
</evidence>
<dbReference type="EMBL" id="BTPD01000001">
    <property type="protein sequence ID" value="GMQ27539.1"/>
    <property type="molecule type" value="Genomic_DNA"/>
</dbReference>
<dbReference type="Gene3D" id="3.90.1200.10">
    <property type="match status" value="1"/>
</dbReference>
<accession>A0ABQ6PI13</accession>
<dbReference type="SUPFAM" id="SSF56112">
    <property type="entry name" value="Protein kinase-like (PK-like)"/>
    <property type="match status" value="1"/>
</dbReference>
<dbReference type="PANTHER" id="PTHR34273">
    <property type="entry name" value="METHYLTHIORIBOSE KINASE"/>
    <property type="match status" value="1"/>
</dbReference>
<dbReference type="InterPro" id="IPR011009">
    <property type="entry name" value="Kinase-like_dom_sf"/>
</dbReference>
<keyword evidence="2" id="KW-0808">Transferase</keyword>
<keyword evidence="8" id="KW-1185">Reference proteome</keyword>
<feature type="domain" description="Aminoglycoside phosphotransferase" evidence="6">
    <location>
        <begin position="48"/>
        <end position="274"/>
    </location>
</feature>
<dbReference type="Proteomes" id="UP001338309">
    <property type="component" value="Unassembled WGS sequence"/>
</dbReference>
<evidence type="ECO:0000313" key="7">
    <source>
        <dbReference type="EMBL" id="GMQ27539.1"/>
    </source>
</evidence>
<sequence>MKPKHLLLKAFCKTMLELSEKSSLEEIQKLSFWKQGEKVAQISIAGPGNMNLVLRVKTDQRSVILKQSKPFVKKFPQIPAPIDRIQVEYQFYQILNQSQTMREFVPLILGFDPENHLLLTEDLGVGKDFTEIYSGKKKLRLEEVGQLVRFLNTLHELSVTDFPDNLPMRRLNHEHIFNFPFREENGFDLDTIQPGLQALSMKIKQDEVLKEKVAELGERYLSSGKTLLHGDFYPGSWLQVDSAIKIIDPEFGFLGDREFDLGVFLAHMDLGLQGEEILSRIVDQYAHPLDHHLLNQCRGVEILRRLIGIAQLPLQLNLEQKEELLKFAKHLILN</sequence>
<evidence type="ECO:0000313" key="8">
    <source>
        <dbReference type="Proteomes" id="UP001338309"/>
    </source>
</evidence>
<evidence type="ECO:0000256" key="4">
    <source>
        <dbReference type="ARBA" id="ARBA00022777"/>
    </source>
</evidence>
<organism evidence="7 8">
    <name type="scientific">Algoriphagus confluentis</name>
    <dbReference type="NCBI Taxonomy" id="1697556"/>
    <lineage>
        <taxon>Bacteria</taxon>
        <taxon>Pseudomonadati</taxon>
        <taxon>Bacteroidota</taxon>
        <taxon>Cytophagia</taxon>
        <taxon>Cytophagales</taxon>
        <taxon>Cyclobacteriaceae</taxon>
        <taxon>Algoriphagus</taxon>
    </lineage>
</organism>
<reference evidence="7 8" key="1">
    <citation type="submission" date="2023-08" db="EMBL/GenBank/DDBJ databases">
        <title>Draft genome sequence of Algoriphagus confluentis.</title>
        <authorList>
            <person name="Takatani N."/>
            <person name="Hosokawa M."/>
            <person name="Sawabe T."/>
        </authorList>
    </citation>
    <scope>NUCLEOTIDE SEQUENCE [LARGE SCALE GENOMIC DNA]</scope>
    <source>
        <strain evidence="7 8">NBRC 111222</strain>
    </source>
</reference>